<comment type="caution">
    <text evidence="2">The sequence shown here is derived from an EMBL/GenBank/DDBJ whole genome shotgun (WGS) entry which is preliminary data.</text>
</comment>
<keyword evidence="2" id="KW-0378">Hydrolase</keyword>
<evidence type="ECO:0000259" key="1">
    <source>
        <dbReference type="Pfam" id="PF12146"/>
    </source>
</evidence>
<feature type="domain" description="Serine aminopeptidase S33" evidence="1">
    <location>
        <begin position="50"/>
        <end position="147"/>
    </location>
</feature>
<dbReference type="InterPro" id="IPR029058">
    <property type="entry name" value="AB_hydrolase_fold"/>
</dbReference>
<name>A0A832MNV8_UNCEI</name>
<dbReference type="Pfam" id="PF12146">
    <property type="entry name" value="Hydrolase_4"/>
    <property type="match status" value="1"/>
</dbReference>
<protein>
    <submittedName>
        <fullName evidence="2">Alpha/beta fold hydrolase</fullName>
    </submittedName>
</protein>
<dbReference type="PANTHER" id="PTHR42103">
    <property type="entry name" value="ALPHA/BETA-HYDROLASES SUPERFAMILY PROTEIN"/>
    <property type="match status" value="1"/>
</dbReference>
<accession>A0A832MNV8</accession>
<dbReference type="SUPFAM" id="SSF53474">
    <property type="entry name" value="alpha/beta-Hydrolases"/>
    <property type="match status" value="1"/>
</dbReference>
<dbReference type="AlphaFoldDB" id="A0A832MNV8"/>
<proteinExistence type="predicted"/>
<dbReference type="PANTHER" id="PTHR42103:SF2">
    <property type="entry name" value="AB HYDROLASE-1 DOMAIN-CONTAINING PROTEIN"/>
    <property type="match status" value="1"/>
</dbReference>
<dbReference type="GO" id="GO:0016787">
    <property type="term" value="F:hydrolase activity"/>
    <property type="evidence" value="ECO:0007669"/>
    <property type="project" value="UniProtKB-KW"/>
</dbReference>
<dbReference type="Gene3D" id="3.40.50.1820">
    <property type="entry name" value="alpha/beta hydrolase"/>
    <property type="match status" value="1"/>
</dbReference>
<gene>
    <name evidence="2" type="ORF">ENR23_14340</name>
</gene>
<dbReference type="InterPro" id="IPR022742">
    <property type="entry name" value="Hydrolase_4"/>
</dbReference>
<evidence type="ECO:0000313" key="2">
    <source>
        <dbReference type="EMBL" id="HGZ44558.1"/>
    </source>
</evidence>
<sequence length="223" mass="23541">MSAREAVASSRIRPVMLEGPAGPLEGLLQERDAHDHDLTAVVCHPHPLYGGTMHNKVAHRTASVLHALGAAVLRFNFRGVGRSAGAHDRGHGELEDARAALDFLRARYPGARRWAAGFSFGAWVAARLAAAEPDIGRLVLVAPPVGTANFDVLARLEIPKLVIQGTADVTCPPGRLRVQFPGWADPKTLVEVAGATHFFDRHLGDLAAALSGALSGAVRGEGP</sequence>
<reference evidence="2" key="1">
    <citation type="journal article" date="2020" name="mSystems">
        <title>Genome- and Community-Level Interaction Insights into Carbon Utilization and Element Cycling Functions of Hydrothermarchaeota in Hydrothermal Sediment.</title>
        <authorList>
            <person name="Zhou Z."/>
            <person name="Liu Y."/>
            <person name="Xu W."/>
            <person name="Pan J."/>
            <person name="Luo Z.H."/>
            <person name="Li M."/>
        </authorList>
    </citation>
    <scope>NUCLEOTIDE SEQUENCE [LARGE SCALE GENOMIC DNA]</scope>
    <source>
        <strain evidence="2">SpSt-381</strain>
    </source>
</reference>
<organism evidence="2">
    <name type="scientific">Eiseniibacteriota bacterium</name>
    <dbReference type="NCBI Taxonomy" id="2212470"/>
    <lineage>
        <taxon>Bacteria</taxon>
        <taxon>Candidatus Eiseniibacteriota</taxon>
    </lineage>
</organism>
<dbReference type="EMBL" id="DSQF01000030">
    <property type="protein sequence ID" value="HGZ44558.1"/>
    <property type="molecule type" value="Genomic_DNA"/>
</dbReference>